<dbReference type="AlphaFoldDB" id="A0A0D2HNE9"/>
<accession>A0A0D2HNE9</accession>
<evidence type="ECO:0000313" key="2">
    <source>
        <dbReference type="EMBL" id="KIW94923.1"/>
    </source>
</evidence>
<dbReference type="OrthoDB" id="4155900at2759"/>
<proteinExistence type="predicted"/>
<gene>
    <name evidence="2" type="ORF">Z519_04902</name>
</gene>
<keyword evidence="3" id="KW-1185">Reference proteome</keyword>
<evidence type="ECO:0000256" key="1">
    <source>
        <dbReference type="SAM" id="MobiDB-lite"/>
    </source>
</evidence>
<feature type="compositionally biased region" description="Acidic residues" evidence="1">
    <location>
        <begin position="183"/>
        <end position="211"/>
    </location>
</feature>
<dbReference type="HOGENOM" id="CLU_066468_0_0_1"/>
<organism evidence="2 3">
    <name type="scientific">Cladophialophora bantiana (strain ATCC 10958 / CBS 173.52 / CDC B-1940 / NIH 8579)</name>
    <name type="common">Xylohypha bantiana</name>
    <dbReference type="NCBI Taxonomy" id="1442370"/>
    <lineage>
        <taxon>Eukaryota</taxon>
        <taxon>Fungi</taxon>
        <taxon>Dikarya</taxon>
        <taxon>Ascomycota</taxon>
        <taxon>Pezizomycotina</taxon>
        <taxon>Eurotiomycetes</taxon>
        <taxon>Chaetothyriomycetidae</taxon>
        <taxon>Chaetothyriales</taxon>
        <taxon>Herpotrichiellaceae</taxon>
        <taxon>Cladophialophora</taxon>
    </lineage>
</organism>
<feature type="region of interest" description="Disordered" evidence="1">
    <location>
        <begin position="162"/>
        <end position="224"/>
    </location>
</feature>
<protein>
    <submittedName>
        <fullName evidence="2">Uncharacterized protein</fullName>
    </submittedName>
</protein>
<dbReference type="GeneID" id="27697830"/>
<reference evidence="2" key="1">
    <citation type="submission" date="2015-01" db="EMBL/GenBank/DDBJ databases">
        <title>The Genome Sequence of Cladophialophora bantiana CBS 173.52.</title>
        <authorList>
            <consortium name="The Broad Institute Genomics Platform"/>
            <person name="Cuomo C."/>
            <person name="de Hoog S."/>
            <person name="Gorbushina A."/>
            <person name="Stielow B."/>
            <person name="Teixiera M."/>
            <person name="Abouelleil A."/>
            <person name="Chapman S.B."/>
            <person name="Priest M."/>
            <person name="Young S.K."/>
            <person name="Wortman J."/>
            <person name="Nusbaum C."/>
            <person name="Birren B."/>
        </authorList>
    </citation>
    <scope>NUCLEOTIDE SEQUENCE [LARGE SCALE GENOMIC DNA]</scope>
    <source>
        <strain evidence="2">CBS 173.52</strain>
    </source>
</reference>
<dbReference type="RefSeq" id="XP_016621592.1">
    <property type="nucleotide sequence ID" value="XM_016762645.1"/>
</dbReference>
<feature type="compositionally biased region" description="Pro residues" evidence="1">
    <location>
        <begin position="1"/>
        <end position="13"/>
    </location>
</feature>
<dbReference type="Proteomes" id="UP000053789">
    <property type="component" value="Unassembled WGS sequence"/>
</dbReference>
<name>A0A0D2HNE9_CLAB1</name>
<sequence length="357" mass="41588">MSQPVPPAPPGTRPPRVRPQVGRTREHQTVPANHIFSPRPVRLGTGLNSGRNMLVLKDNETEPITRVPLIIERGRIDRPNVGAYTMPDQFLPAGLSLTQVVHSYPRHAWGTMLRVYMAEGWTAERMWKNLPHDFRRNQGAQRPWNYIQAAMGREVDKMFEEETGRKRVPIPRPRVPSVAAENPSEDEEDPSEDEEDQSEDEENSNEDESEPETNTPPRPRKTHADLTLDQLKKIAYMADHKVNEIEQQIFALRPEATQEYRSTWKKAQDEWYHVQMDAYKRDTGRDLRHSRKPNLVLREVWKTGHPRSDDESLSEYHARAEWNAWYRLIKQFQDLENARRAQLQLMQLEVANVTTTE</sequence>
<dbReference type="EMBL" id="KN846985">
    <property type="protein sequence ID" value="KIW94923.1"/>
    <property type="molecule type" value="Genomic_DNA"/>
</dbReference>
<evidence type="ECO:0000313" key="3">
    <source>
        <dbReference type="Proteomes" id="UP000053789"/>
    </source>
</evidence>
<feature type="region of interest" description="Disordered" evidence="1">
    <location>
        <begin position="1"/>
        <end position="28"/>
    </location>
</feature>